<keyword evidence="1 4" id="KW-0378">Hydrolase</keyword>
<dbReference type="GO" id="GO:0019369">
    <property type="term" value="P:arachidonate metabolic process"/>
    <property type="evidence" value="ECO:0007669"/>
    <property type="project" value="TreeGrafter"/>
</dbReference>
<evidence type="ECO:0000256" key="4">
    <source>
        <dbReference type="PROSITE-ProRule" id="PRU01161"/>
    </source>
</evidence>
<dbReference type="RefSeq" id="XP_040635981.1">
    <property type="nucleotide sequence ID" value="XM_040779759.1"/>
</dbReference>
<proteinExistence type="predicted"/>
<evidence type="ECO:0000259" key="5">
    <source>
        <dbReference type="PROSITE" id="PS51635"/>
    </source>
</evidence>
<dbReference type="GO" id="GO:0016020">
    <property type="term" value="C:membrane"/>
    <property type="evidence" value="ECO:0007669"/>
    <property type="project" value="TreeGrafter"/>
</dbReference>
<feature type="active site" description="Nucleophile" evidence="4">
    <location>
        <position position="60"/>
    </location>
</feature>
<protein>
    <submittedName>
        <fullName evidence="6">FabD/lysophospholipase-like protein</fullName>
    </submittedName>
</protein>
<feature type="short sequence motif" description="GXSXG" evidence="4">
    <location>
        <begin position="58"/>
        <end position="62"/>
    </location>
</feature>
<dbReference type="PANTHER" id="PTHR24185:SF1">
    <property type="entry name" value="CALCIUM-INDEPENDENT PHOSPHOLIPASE A2-GAMMA"/>
    <property type="match status" value="1"/>
</dbReference>
<evidence type="ECO:0000256" key="1">
    <source>
        <dbReference type="ARBA" id="ARBA00022801"/>
    </source>
</evidence>
<dbReference type="Pfam" id="PF01734">
    <property type="entry name" value="Patatin"/>
    <property type="match status" value="1"/>
</dbReference>
<evidence type="ECO:0000256" key="3">
    <source>
        <dbReference type="ARBA" id="ARBA00023098"/>
    </source>
</evidence>
<keyword evidence="3 4" id="KW-0443">Lipid metabolism</keyword>
<name>A0A017S5H7_ASPRC</name>
<feature type="active site" description="Proton acceptor" evidence="4">
    <location>
        <position position="199"/>
    </location>
</feature>
<dbReference type="InterPro" id="IPR016035">
    <property type="entry name" value="Acyl_Trfase/lysoPLipase"/>
</dbReference>
<dbReference type="GeneID" id="63694883"/>
<evidence type="ECO:0000313" key="7">
    <source>
        <dbReference type="Proteomes" id="UP000019804"/>
    </source>
</evidence>
<dbReference type="AlphaFoldDB" id="A0A017S5H7"/>
<dbReference type="STRING" id="1388766.A0A017S5H7"/>
<accession>A0A017S5H7</accession>
<dbReference type="OrthoDB" id="1658288at2759"/>
<keyword evidence="2 4" id="KW-0442">Lipid degradation</keyword>
<dbReference type="EMBL" id="KK088438">
    <property type="protein sequence ID" value="EYE92293.1"/>
    <property type="molecule type" value="Genomic_DNA"/>
</dbReference>
<dbReference type="GO" id="GO:0047499">
    <property type="term" value="F:calcium-independent phospholipase A2 activity"/>
    <property type="evidence" value="ECO:0007669"/>
    <property type="project" value="TreeGrafter"/>
</dbReference>
<dbReference type="Proteomes" id="UP000019804">
    <property type="component" value="Unassembled WGS sequence"/>
</dbReference>
<dbReference type="GO" id="GO:0046486">
    <property type="term" value="P:glycerolipid metabolic process"/>
    <property type="evidence" value="ECO:0007669"/>
    <property type="project" value="UniProtKB-ARBA"/>
</dbReference>
<dbReference type="CDD" id="cd07216">
    <property type="entry name" value="Pat17_PNPLA8_PNPLA9_like3"/>
    <property type="match status" value="1"/>
</dbReference>
<keyword evidence="7" id="KW-1185">Reference proteome</keyword>
<sequence>MAGMSNKDAPLRLLSLDGGGVRGVSELIILQQLMLNIQKNYRLPVTPKPCEVFDMIGGTSTGGLIAIMLGRLQMSVDQVLDEYTVLSKDVFGESKATLNGRFKATNLENAIRGMIQRYGEGGPNAKLFAPGNHCKAFVVSKDASNVSGPAQLYRSYTTGSPDDHLDVTICEAARATSAAPTFFKRQEIDHQGQTHELVDGAMGANNPTRLLIAEVQSVFPPSKGVSCIVSIGTGKKDISDVKAPSLFQRIVMPGVPFSALRAMKDITTNCEAVSEELERRFYDTPNLYHRFNVEHGLEKIGLDKYKQLGVIKSKTIQYLQEVLVEKKAEQASFSLLDNAVVNTTVEGLGF</sequence>
<dbReference type="HOGENOM" id="CLU_000288_144_2_1"/>
<dbReference type="InterPro" id="IPR002641">
    <property type="entry name" value="PNPLA_dom"/>
</dbReference>
<feature type="domain" description="PNPLA" evidence="5">
    <location>
        <begin position="14"/>
        <end position="212"/>
    </location>
</feature>
<reference evidence="7" key="1">
    <citation type="journal article" date="2014" name="Nat. Commun.">
        <title>Genomic adaptations of the halophilic Dead Sea filamentous fungus Eurotium rubrum.</title>
        <authorList>
            <person name="Kis-Papo T."/>
            <person name="Weig A.R."/>
            <person name="Riley R."/>
            <person name="Persoh D."/>
            <person name="Salamov A."/>
            <person name="Sun H."/>
            <person name="Lipzen A."/>
            <person name="Wasser S.P."/>
            <person name="Rambold G."/>
            <person name="Grigoriev I.V."/>
            <person name="Nevo E."/>
        </authorList>
    </citation>
    <scope>NUCLEOTIDE SEQUENCE [LARGE SCALE GENOMIC DNA]</scope>
    <source>
        <strain evidence="7">CBS 135680</strain>
    </source>
</reference>
<dbReference type="PROSITE" id="PS51635">
    <property type="entry name" value="PNPLA"/>
    <property type="match status" value="1"/>
</dbReference>
<evidence type="ECO:0000313" key="6">
    <source>
        <dbReference type="EMBL" id="EYE92293.1"/>
    </source>
</evidence>
<evidence type="ECO:0000256" key="2">
    <source>
        <dbReference type="ARBA" id="ARBA00022963"/>
    </source>
</evidence>
<dbReference type="Gene3D" id="3.40.1090.10">
    <property type="entry name" value="Cytosolic phospholipase A2 catalytic domain"/>
    <property type="match status" value="1"/>
</dbReference>
<organism evidence="6 7">
    <name type="scientific">Aspergillus ruber (strain CBS 135680)</name>
    <dbReference type="NCBI Taxonomy" id="1388766"/>
    <lineage>
        <taxon>Eukaryota</taxon>
        <taxon>Fungi</taxon>
        <taxon>Dikarya</taxon>
        <taxon>Ascomycota</taxon>
        <taxon>Pezizomycotina</taxon>
        <taxon>Eurotiomycetes</taxon>
        <taxon>Eurotiomycetidae</taxon>
        <taxon>Eurotiales</taxon>
        <taxon>Aspergillaceae</taxon>
        <taxon>Aspergillus</taxon>
        <taxon>Aspergillus subgen. Aspergillus</taxon>
    </lineage>
</organism>
<feature type="short sequence motif" description="DGA/G" evidence="4">
    <location>
        <begin position="199"/>
        <end position="201"/>
    </location>
</feature>
<dbReference type="PANTHER" id="PTHR24185">
    <property type="entry name" value="CALCIUM-INDEPENDENT PHOSPHOLIPASE A2-GAMMA"/>
    <property type="match status" value="1"/>
</dbReference>
<dbReference type="GO" id="GO:0016042">
    <property type="term" value="P:lipid catabolic process"/>
    <property type="evidence" value="ECO:0007669"/>
    <property type="project" value="UniProtKB-UniRule"/>
</dbReference>
<feature type="short sequence motif" description="GXGXXG" evidence="4">
    <location>
        <begin position="18"/>
        <end position="23"/>
    </location>
</feature>
<dbReference type="SUPFAM" id="SSF52151">
    <property type="entry name" value="FabD/lysophospholipase-like"/>
    <property type="match status" value="1"/>
</dbReference>
<gene>
    <name evidence="6" type="ORF">EURHEDRAFT_388958</name>
</gene>